<dbReference type="AlphaFoldDB" id="A0A508WRB2"/>
<gene>
    <name evidence="2" type="ORF">EMEDMD4_1280059</name>
</gene>
<evidence type="ECO:0000313" key="2">
    <source>
        <dbReference type="EMBL" id="VTZ59872.1"/>
    </source>
</evidence>
<sequence length="154" mass="17558">MMAEDPRRHARARRHHKGQRRYREDSAQSAKTAIERQNNEAASRAHSKRNEYASCLAAGGLWNFGAGTTALRSIVGTDLIGARGLTPADQRKIDRDRRRHLRRGGLDESGMRWTRGRTLNVAEIFVSDRTTQCLVWRRGDHYDRRSGRPADVAH</sequence>
<organism evidence="2">
    <name type="scientific">Sinorhizobium medicae</name>
    <dbReference type="NCBI Taxonomy" id="110321"/>
    <lineage>
        <taxon>Bacteria</taxon>
        <taxon>Pseudomonadati</taxon>
        <taxon>Pseudomonadota</taxon>
        <taxon>Alphaproteobacteria</taxon>
        <taxon>Hyphomicrobiales</taxon>
        <taxon>Rhizobiaceae</taxon>
        <taxon>Sinorhizobium/Ensifer group</taxon>
        <taxon>Sinorhizobium</taxon>
    </lineage>
</organism>
<name>A0A508WRB2_9HYPH</name>
<proteinExistence type="predicted"/>
<evidence type="ECO:0000256" key="1">
    <source>
        <dbReference type="SAM" id="MobiDB-lite"/>
    </source>
</evidence>
<dbReference type="Proteomes" id="UP000507954">
    <property type="component" value="Unassembled WGS sequence"/>
</dbReference>
<feature type="region of interest" description="Disordered" evidence="1">
    <location>
        <begin position="1"/>
        <end position="46"/>
    </location>
</feature>
<accession>A0A508WRB2</accession>
<reference evidence="2" key="1">
    <citation type="submission" date="2019-06" db="EMBL/GenBank/DDBJ databases">
        <authorList>
            <person name="Le Quere A."/>
            <person name="Colella S."/>
        </authorList>
    </citation>
    <scope>NUCLEOTIDE SEQUENCE</scope>
    <source>
        <strain evidence="2">EmedicaeMD41</strain>
    </source>
</reference>
<dbReference type="EMBL" id="CABFNB010000033">
    <property type="protein sequence ID" value="VTZ59872.1"/>
    <property type="molecule type" value="Genomic_DNA"/>
</dbReference>
<feature type="compositionally biased region" description="Basic residues" evidence="1">
    <location>
        <begin position="8"/>
        <end position="20"/>
    </location>
</feature>
<protein>
    <submittedName>
        <fullName evidence="2">Uncharacterized protein</fullName>
    </submittedName>
</protein>